<feature type="compositionally biased region" description="Polar residues" evidence="1">
    <location>
        <begin position="175"/>
        <end position="184"/>
    </location>
</feature>
<evidence type="ECO:0000313" key="3">
    <source>
        <dbReference type="Proteomes" id="UP001516023"/>
    </source>
</evidence>
<comment type="caution">
    <text evidence="2">The sequence shown here is derived from an EMBL/GenBank/DDBJ whole genome shotgun (WGS) entry which is preliminary data.</text>
</comment>
<keyword evidence="3" id="KW-1185">Reference proteome</keyword>
<evidence type="ECO:0000313" key="2">
    <source>
        <dbReference type="EMBL" id="KAL3798288.1"/>
    </source>
</evidence>
<evidence type="ECO:0000256" key="1">
    <source>
        <dbReference type="SAM" id="MobiDB-lite"/>
    </source>
</evidence>
<dbReference type="Proteomes" id="UP001516023">
    <property type="component" value="Unassembled WGS sequence"/>
</dbReference>
<dbReference type="AlphaFoldDB" id="A0ABD3QD82"/>
<feature type="region of interest" description="Disordered" evidence="1">
    <location>
        <begin position="95"/>
        <end position="207"/>
    </location>
</feature>
<protein>
    <submittedName>
        <fullName evidence="2">Uncharacterized protein</fullName>
    </submittedName>
</protein>
<feature type="compositionally biased region" description="Polar residues" evidence="1">
    <location>
        <begin position="137"/>
        <end position="165"/>
    </location>
</feature>
<feature type="compositionally biased region" description="Polar residues" evidence="1">
    <location>
        <begin position="192"/>
        <end position="207"/>
    </location>
</feature>
<accession>A0ABD3QD82</accession>
<sequence>MYGGSHYIRSAAADMTAQGRAILNAAIRFGDGRTLPFPPCKRYYNPYGVDKKGNRVKMYACRLHHELRKKRVTKEGGRWKEGEKRLDDFWCEENTQKSDGADGEAASGSKKIKESDDNYPPDCTLISSVETKKSSENMDMNQPCKSDELTQSDFKLSSVFANKNSLPDEEEINQSHDNFTSHTPLKSEQRKQGPNQPDCTPSSNVAK</sequence>
<name>A0ABD3QD82_9STRA</name>
<dbReference type="EMBL" id="JABMIG020000047">
    <property type="protein sequence ID" value="KAL3798288.1"/>
    <property type="molecule type" value="Genomic_DNA"/>
</dbReference>
<reference evidence="2 3" key="1">
    <citation type="journal article" date="2020" name="G3 (Bethesda)">
        <title>Improved Reference Genome for Cyclotella cryptica CCMP332, a Model for Cell Wall Morphogenesis, Salinity Adaptation, and Lipid Production in Diatoms (Bacillariophyta).</title>
        <authorList>
            <person name="Roberts W.R."/>
            <person name="Downey K.M."/>
            <person name="Ruck E.C."/>
            <person name="Traller J.C."/>
            <person name="Alverson A.J."/>
        </authorList>
    </citation>
    <scope>NUCLEOTIDE SEQUENCE [LARGE SCALE GENOMIC DNA]</scope>
    <source>
        <strain evidence="2 3">CCMP332</strain>
    </source>
</reference>
<organism evidence="2 3">
    <name type="scientific">Cyclotella cryptica</name>
    <dbReference type="NCBI Taxonomy" id="29204"/>
    <lineage>
        <taxon>Eukaryota</taxon>
        <taxon>Sar</taxon>
        <taxon>Stramenopiles</taxon>
        <taxon>Ochrophyta</taxon>
        <taxon>Bacillariophyta</taxon>
        <taxon>Coscinodiscophyceae</taxon>
        <taxon>Thalassiosirophycidae</taxon>
        <taxon>Stephanodiscales</taxon>
        <taxon>Stephanodiscaceae</taxon>
        <taxon>Cyclotella</taxon>
    </lineage>
</organism>
<gene>
    <name evidence="2" type="ORF">HJC23_000202</name>
</gene>
<proteinExistence type="predicted"/>